<proteinExistence type="predicted"/>
<organism evidence="3 4">
    <name type="scientific">[Mycobacterium] fortunisiensis</name>
    <dbReference type="NCBI Taxonomy" id="2600579"/>
    <lineage>
        <taxon>Bacteria</taxon>
        <taxon>Bacillati</taxon>
        <taxon>Actinomycetota</taxon>
        <taxon>Actinomycetes</taxon>
        <taxon>Mycobacteriales</taxon>
        <taxon>Mycobacteriaceae</taxon>
        <taxon>Mycolicibacterium</taxon>
    </lineage>
</organism>
<dbReference type="RefSeq" id="WP_217159497.1">
    <property type="nucleotide sequence ID" value="NZ_VOMB01000020.1"/>
</dbReference>
<name>A0ABS6KQD2_9MYCO</name>
<dbReference type="EMBL" id="VOMB01000020">
    <property type="protein sequence ID" value="MBU9765683.1"/>
    <property type="molecule type" value="Genomic_DNA"/>
</dbReference>
<feature type="domain" description="PknH-like extracellular" evidence="2">
    <location>
        <begin position="48"/>
        <end position="227"/>
    </location>
</feature>
<gene>
    <name evidence="3" type="ORF">FR943_17755</name>
</gene>
<protein>
    <submittedName>
        <fullName evidence="3">Sensor domain-containing protein</fullName>
    </submittedName>
</protein>
<dbReference type="Pfam" id="PF14032">
    <property type="entry name" value="PknH_C"/>
    <property type="match status" value="1"/>
</dbReference>
<keyword evidence="4" id="KW-1185">Reference proteome</keyword>
<feature type="chain" id="PRO_5047133717" evidence="1">
    <location>
        <begin position="24"/>
        <end position="234"/>
    </location>
</feature>
<dbReference type="InterPro" id="IPR026954">
    <property type="entry name" value="PknH-like_Extracell"/>
</dbReference>
<dbReference type="Proteomes" id="UP000812982">
    <property type="component" value="Unassembled WGS sequence"/>
</dbReference>
<keyword evidence="1" id="KW-0732">Signal</keyword>
<comment type="caution">
    <text evidence="3">The sequence shown here is derived from an EMBL/GenBank/DDBJ whole genome shotgun (WGS) entry which is preliminary data.</text>
</comment>
<evidence type="ECO:0000259" key="2">
    <source>
        <dbReference type="Pfam" id="PF14032"/>
    </source>
</evidence>
<accession>A0ABS6KQD2</accession>
<reference evidence="3 4" key="1">
    <citation type="journal article" date="2021" name="Sci. Rep.">
        <title>Phenotypic and genomic hallmarks of a novel, potentially pathogenic rapidly growing Mycobacterium species related to the Mycobacterium fortuitum complex.</title>
        <authorList>
            <person name="Gharbi R."/>
            <person name="Khanna V."/>
            <person name="Frigui W."/>
            <person name="Mhenni B."/>
            <person name="Brosch R."/>
            <person name="Mardassi H."/>
        </authorList>
    </citation>
    <scope>NUCLEOTIDE SEQUENCE [LARGE SCALE GENOMIC DNA]</scope>
    <source>
        <strain evidence="3 4">TNTM28</strain>
    </source>
</reference>
<sequence length="234" mass="24518">MRRLTTVIAASVLCAAAAGCGGAEEKPAAQTPDRPMITSFAPAPLLDRALPKLLLAPEQIDAVMGIAGMTVTSTRSDLPDDSATMQPRECLALDGAAQALVYADSGFTAVRDVSLKNGDDFTHYAHQAVVLYPDAEKAKAFFDASAQQWTQCHSYSHTQSGTQWEVGPIANKGGMLSVVNTQLEARAGGWACGRALAVRNNVIVDVNTCSAKPADSATAIADQIATRVESPSAR</sequence>
<evidence type="ECO:0000256" key="1">
    <source>
        <dbReference type="SAM" id="SignalP"/>
    </source>
</evidence>
<evidence type="ECO:0000313" key="3">
    <source>
        <dbReference type="EMBL" id="MBU9765683.1"/>
    </source>
</evidence>
<evidence type="ECO:0000313" key="4">
    <source>
        <dbReference type="Proteomes" id="UP000812982"/>
    </source>
</evidence>
<feature type="signal peptide" evidence="1">
    <location>
        <begin position="1"/>
        <end position="23"/>
    </location>
</feature>
<dbReference type="PROSITE" id="PS51257">
    <property type="entry name" value="PROKAR_LIPOPROTEIN"/>
    <property type="match status" value="1"/>
</dbReference>